<sequence length="32" mass="3527">MKIQSVGCMTSSVDRFGPKLIRSLVFIEHGSC</sequence>
<name>A0A0A8Y9Y4_ARUDO</name>
<reference evidence="1" key="2">
    <citation type="journal article" date="2015" name="Data Brief">
        <title>Shoot transcriptome of the giant reed, Arundo donax.</title>
        <authorList>
            <person name="Barrero R.A."/>
            <person name="Guerrero F.D."/>
            <person name="Moolhuijzen P."/>
            <person name="Goolsby J.A."/>
            <person name="Tidwell J."/>
            <person name="Bellgard S.E."/>
            <person name="Bellgard M.I."/>
        </authorList>
    </citation>
    <scope>NUCLEOTIDE SEQUENCE</scope>
    <source>
        <tissue evidence="1">Shoot tissue taken approximately 20 cm above the soil surface</tissue>
    </source>
</reference>
<evidence type="ECO:0000313" key="1">
    <source>
        <dbReference type="EMBL" id="JAD22195.1"/>
    </source>
</evidence>
<reference evidence="1" key="1">
    <citation type="submission" date="2014-09" db="EMBL/GenBank/DDBJ databases">
        <authorList>
            <person name="Magalhaes I.L.F."/>
            <person name="Oliveira U."/>
            <person name="Santos F.R."/>
            <person name="Vidigal T.H.D.A."/>
            <person name="Brescovit A.D."/>
            <person name="Santos A.J."/>
        </authorList>
    </citation>
    <scope>NUCLEOTIDE SEQUENCE</scope>
    <source>
        <tissue evidence="1">Shoot tissue taken approximately 20 cm above the soil surface</tissue>
    </source>
</reference>
<accession>A0A0A8Y9Y4</accession>
<proteinExistence type="predicted"/>
<dbReference type="EMBL" id="GBRH01275700">
    <property type="protein sequence ID" value="JAD22195.1"/>
    <property type="molecule type" value="Transcribed_RNA"/>
</dbReference>
<dbReference type="AlphaFoldDB" id="A0A0A8Y9Y4"/>
<protein>
    <submittedName>
        <fullName evidence="1">Uncharacterized protein</fullName>
    </submittedName>
</protein>
<organism evidence="1">
    <name type="scientific">Arundo donax</name>
    <name type="common">Giant reed</name>
    <name type="synonym">Donax arundinaceus</name>
    <dbReference type="NCBI Taxonomy" id="35708"/>
    <lineage>
        <taxon>Eukaryota</taxon>
        <taxon>Viridiplantae</taxon>
        <taxon>Streptophyta</taxon>
        <taxon>Embryophyta</taxon>
        <taxon>Tracheophyta</taxon>
        <taxon>Spermatophyta</taxon>
        <taxon>Magnoliopsida</taxon>
        <taxon>Liliopsida</taxon>
        <taxon>Poales</taxon>
        <taxon>Poaceae</taxon>
        <taxon>PACMAD clade</taxon>
        <taxon>Arundinoideae</taxon>
        <taxon>Arundineae</taxon>
        <taxon>Arundo</taxon>
    </lineage>
</organism>